<name>A0AAW0F4B4_9TRYP</name>
<evidence type="ECO:0000256" key="2">
    <source>
        <dbReference type="SAM" id="MobiDB-lite"/>
    </source>
</evidence>
<comment type="caution">
    <text evidence="3">The sequence shown here is derived from an EMBL/GenBank/DDBJ whole genome shotgun (WGS) entry which is preliminary data.</text>
</comment>
<organism evidence="3 4">
    <name type="scientific">Novymonas esmeraldas</name>
    <dbReference type="NCBI Taxonomy" id="1808958"/>
    <lineage>
        <taxon>Eukaryota</taxon>
        <taxon>Discoba</taxon>
        <taxon>Euglenozoa</taxon>
        <taxon>Kinetoplastea</taxon>
        <taxon>Metakinetoplastina</taxon>
        <taxon>Trypanosomatida</taxon>
        <taxon>Trypanosomatidae</taxon>
        <taxon>Novymonas</taxon>
    </lineage>
</organism>
<dbReference type="EMBL" id="JAECZO010000004">
    <property type="protein sequence ID" value="KAK7200261.1"/>
    <property type="molecule type" value="Genomic_DNA"/>
</dbReference>
<dbReference type="PANTHER" id="PTHR45615:SF80">
    <property type="entry name" value="GRIP DOMAIN-CONTAINING PROTEIN"/>
    <property type="match status" value="1"/>
</dbReference>
<feature type="coiled-coil region" evidence="1">
    <location>
        <begin position="161"/>
        <end position="188"/>
    </location>
</feature>
<feature type="compositionally biased region" description="Gly residues" evidence="2">
    <location>
        <begin position="103"/>
        <end position="117"/>
    </location>
</feature>
<gene>
    <name evidence="3" type="ORF">NESM_000078200</name>
</gene>
<dbReference type="AlphaFoldDB" id="A0AAW0F4B4"/>
<dbReference type="Proteomes" id="UP001430356">
    <property type="component" value="Unassembled WGS sequence"/>
</dbReference>
<feature type="compositionally biased region" description="Low complexity" evidence="2">
    <location>
        <begin position="403"/>
        <end position="413"/>
    </location>
</feature>
<dbReference type="PANTHER" id="PTHR45615">
    <property type="entry name" value="MYOSIN HEAVY CHAIN, NON-MUSCLE"/>
    <property type="match status" value="1"/>
</dbReference>
<evidence type="ECO:0000256" key="1">
    <source>
        <dbReference type="SAM" id="Coils"/>
    </source>
</evidence>
<feature type="region of interest" description="Disordered" evidence="2">
    <location>
        <begin position="99"/>
        <end position="119"/>
    </location>
</feature>
<accession>A0AAW0F4B4</accession>
<keyword evidence="4" id="KW-1185">Reference proteome</keyword>
<evidence type="ECO:0000313" key="3">
    <source>
        <dbReference type="EMBL" id="KAK7200261.1"/>
    </source>
</evidence>
<protein>
    <submittedName>
        <fullName evidence="3">Uncharacterized protein</fullName>
    </submittedName>
</protein>
<reference evidence="3 4" key="1">
    <citation type="journal article" date="2021" name="MBio">
        <title>A New Model Trypanosomatid, Novymonas esmeraldas: Genomic Perception of Its 'Candidatus Pandoraea novymonadis' Endosymbiont.</title>
        <authorList>
            <person name="Zakharova A."/>
            <person name="Saura A."/>
            <person name="Butenko A."/>
            <person name="Podesvova L."/>
            <person name="Warmusova S."/>
            <person name="Kostygov A.Y."/>
            <person name="Nenarokova A."/>
            <person name="Lukes J."/>
            <person name="Opperdoes F.R."/>
            <person name="Yurchenko V."/>
        </authorList>
    </citation>
    <scope>NUCLEOTIDE SEQUENCE [LARGE SCALE GENOMIC DNA]</scope>
    <source>
        <strain evidence="3 4">E262AT.01</strain>
    </source>
</reference>
<keyword evidence="1" id="KW-0175">Coiled coil</keyword>
<sequence length="700" mass="74515">MANKEELAALMASDGDHEKKISLLKKAVVTVTKQKQAVEANQARLQEELGTAAQQLAEAQRENAALQRKIKTLEGQVEQERSSGSAFGQNMLKGLSSIMGSGDSAGRGGGGRGGRGGAAAKLALSPEDVERLISENEQLHRQTYTAKTTLEDAQRAGARETERLQGEVARLQREAQELRRTQETTSATCDRLRADSLAERALGDFCRHFFVAALRRLPLEATATLASPAVEVRWPAGRLASSPTIASLSSSLPPATVREHVALTLQSATGCMKTLLRGVSVLAVVLREQLPSRERATVGDLECLRDRLSVFVEAHSTKKERLMYLFDQLDARLSAVLQGDGTGGRPTPPAAEALAEMQEETVLLTLEWVGFLRAQLPLLVESCVSYLPHGHTYTLRRTRGGDSATAAASPPETTAERGEFVEQVTKHGCATLASIEGSLSAMRLLVQRSPIAYNSGNGEVGQDDDGGGGGAAALPMELCSLLALQQFWWEGTTAVRALHSSIQLLNGGLEDMAEACNKSEIRDALHYVCRCLQAMAAAAEERRSSAGATRGDADAAISALSPGAVLSHTAVGAAARGSSPRLARQGTGGAHVMAQPTTDVSRGTANADGYEELLAALSAADRAAVSYYTQMNYLYVEMAEKDDAVQTAQDAVAHLQRLIHSERAEAEQTRHALQSQISLLSTQLIEMVDASPMGASSSSL</sequence>
<feature type="region of interest" description="Disordered" evidence="2">
    <location>
        <begin position="397"/>
        <end position="416"/>
    </location>
</feature>
<proteinExistence type="predicted"/>
<feature type="coiled-coil region" evidence="1">
    <location>
        <begin position="28"/>
        <end position="83"/>
    </location>
</feature>
<evidence type="ECO:0000313" key="4">
    <source>
        <dbReference type="Proteomes" id="UP001430356"/>
    </source>
</evidence>